<protein>
    <submittedName>
        <fullName evidence="2">Natterin-4-like isoform X2</fullName>
    </submittedName>
</protein>
<reference evidence="2" key="1">
    <citation type="submission" date="2025-08" db="UniProtKB">
        <authorList>
            <consortium name="RefSeq"/>
        </authorList>
    </citation>
    <scope>IDENTIFICATION</scope>
    <source>
        <tissue evidence="2">Total insect</tissue>
    </source>
</reference>
<dbReference type="AlphaFoldDB" id="A0A6P8Y3W3"/>
<name>A0A6P8Y3W3_THRPL</name>
<sequence length="166" mass="18052">MYARRDRGRGRGGPVAMAMATPFVPAPQWVHCHFGEVPPQAVDAGNDVNGERLYVCRAFHEGDTIPGKLVASHRGAYVSRDGKEHKKDYYEVLVGGRVSWVRGSNGQVPANALVAGRTVQGENLYVGRFRHAGTMTPGKVHVSHRCCYIPYGGNEVSATSYEVLVA</sequence>
<dbReference type="InterPro" id="IPR006616">
    <property type="entry name" value="DM9_repeat"/>
</dbReference>
<evidence type="ECO:0000313" key="1">
    <source>
        <dbReference type="Proteomes" id="UP000515158"/>
    </source>
</evidence>
<accession>A0A6P8Y3W3</accession>
<proteinExistence type="predicted"/>
<dbReference type="PANTHER" id="PTHR31649">
    <property type="entry name" value="AGAP009604-PA"/>
    <property type="match status" value="1"/>
</dbReference>
<keyword evidence="1" id="KW-1185">Reference proteome</keyword>
<dbReference type="PANTHER" id="PTHR31649:SF1">
    <property type="entry name" value="FARNESOIC ACID O-METHYL TRANSFERASE DOMAIN-CONTAINING PROTEIN"/>
    <property type="match status" value="1"/>
</dbReference>
<dbReference type="GeneID" id="117641171"/>
<dbReference type="SMART" id="SM00696">
    <property type="entry name" value="DM9"/>
    <property type="match status" value="2"/>
</dbReference>
<dbReference type="Proteomes" id="UP000515158">
    <property type="component" value="Unplaced"/>
</dbReference>
<dbReference type="RefSeq" id="XP_034234203.1">
    <property type="nucleotide sequence ID" value="XM_034378312.1"/>
</dbReference>
<organism evidence="2">
    <name type="scientific">Thrips palmi</name>
    <name type="common">Melon thrips</name>
    <dbReference type="NCBI Taxonomy" id="161013"/>
    <lineage>
        <taxon>Eukaryota</taxon>
        <taxon>Metazoa</taxon>
        <taxon>Ecdysozoa</taxon>
        <taxon>Arthropoda</taxon>
        <taxon>Hexapoda</taxon>
        <taxon>Insecta</taxon>
        <taxon>Pterygota</taxon>
        <taxon>Neoptera</taxon>
        <taxon>Paraneoptera</taxon>
        <taxon>Thysanoptera</taxon>
        <taxon>Terebrantia</taxon>
        <taxon>Thripoidea</taxon>
        <taxon>Thripidae</taxon>
        <taxon>Thrips</taxon>
    </lineage>
</organism>
<evidence type="ECO:0000313" key="2">
    <source>
        <dbReference type="RefSeq" id="XP_034234203.1"/>
    </source>
</evidence>
<dbReference type="OrthoDB" id="1925699at2759"/>
<dbReference type="Pfam" id="PF11901">
    <property type="entry name" value="DM9"/>
    <property type="match status" value="1"/>
</dbReference>
<gene>
    <name evidence="2" type="primary">LOC117641171</name>
</gene>